<dbReference type="HOGENOM" id="CLU_579596_0_0_7"/>
<sequence>MTRSQSHIFDGTCKAVFDKQQNLGAYAKVSFFHSAKGSVHVIYDRNAIWSESFVRKVTGSVPEALTLPQVNKVLAKVRLAFSVKSLMQTLGLKNRPAVVREHHYFDSPDSLVGCLDVLLSLTAKQMFEKYTRMETRMVSLRRPGQSEILRALVLKNKEAKGLAVVFDVTGKLADLHMQSFEAGLLLGKFELAEGGVLVSPAAGEWTTQKKSFSIFGESGQELSFQITGRTPAEKRFEKDEELIAAALGNQLVPIELNYHPFWRPLGHTTLRIGRRLFELSATGWKAHNQGANTARAFIFNNPFFRKQLRLFADQNIAPMSVGVTLMVAKDKVDTLLVILENLAAAQGSAKEKFSLLKNNCNQGIVRVLTQAGIEGFDHKGYLEFSTVLTYRELLLNPRHPVEGLRVYPLPNTTFDEVAARRWIPTLLYRNNTVSSEVIRALPVFPRDFFFINWRRLQGLIQRQGGHNAENV</sequence>
<gene>
    <name evidence="1" type="ORF">Bdt_2696</name>
</gene>
<dbReference type="EMBL" id="CP002930">
    <property type="protein sequence ID" value="AFY02378.1"/>
    <property type="molecule type" value="Genomic_DNA"/>
</dbReference>
<dbReference type="RefSeq" id="WP_015091808.1">
    <property type="nucleotide sequence ID" value="NC_019567.1"/>
</dbReference>
<dbReference type="Proteomes" id="UP000010074">
    <property type="component" value="Chromosome"/>
</dbReference>
<evidence type="ECO:0000313" key="1">
    <source>
        <dbReference type="EMBL" id="AFY02378.1"/>
    </source>
</evidence>
<dbReference type="STRING" id="1069642.Bdt_2696"/>
<evidence type="ECO:0000313" key="2">
    <source>
        <dbReference type="Proteomes" id="UP000010074"/>
    </source>
</evidence>
<protein>
    <submittedName>
        <fullName evidence="1">Uncharacterized protein</fullName>
    </submittedName>
</protein>
<accession>K7YXH4</accession>
<name>K7YXH4_BDEBC</name>
<dbReference type="PATRIC" id="fig|1069642.3.peg.2667"/>
<dbReference type="AlphaFoldDB" id="K7YXH4"/>
<organism evidence="1 2">
    <name type="scientific">Bdellovibrio bacteriovorus str. Tiberius</name>
    <dbReference type="NCBI Taxonomy" id="1069642"/>
    <lineage>
        <taxon>Bacteria</taxon>
        <taxon>Pseudomonadati</taxon>
        <taxon>Bdellovibrionota</taxon>
        <taxon>Bdellovibrionia</taxon>
        <taxon>Bdellovibrionales</taxon>
        <taxon>Pseudobdellovibrionaceae</taxon>
        <taxon>Bdellovibrio</taxon>
    </lineage>
</organism>
<dbReference type="KEGG" id="bbat:Bdt_2696"/>
<proteinExistence type="predicted"/>
<reference evidence="1 2" key="1">
    <citation type="journal article" date="2012" name="BMC Genomics">
        <title>Genome analysis of a simultaneously predatory and prey-independent, novel Bdellovibrio bacteriovorus from the River Tiber, supports in silico predictions of both ancient and recent lateral gene transfer from diverse bacteria.</title>
        <authorList>
            <person name="Hobley L."/>
            <person name="Lerner T.R."/>
            <person name="Williams L.E."/>
            <person name="Lambert C."/>
            <person name="Till R."/>
            <person name="Milner D.S."/>
            <person name="Basford S.M."/>
            <person name="Capeness M.J."/>
            <person name="Fenton A.K."/>
            <person name="Atterbury R.J."/>
            <person name="Harris M.A."/>
            <person name="Sockett R.E."/>
        </authorList>
    </citation>
    <scope>NUCLEOTIDE SEQUENCE [LARGE SCALE GENOMIC DNA]</scope>
    <source>
        <strain evidence="1 2">Tiberius</strain>
    </source>
</reference>